<gene>
    <name evidence="2" type="ORF">DACRYDRAFT_19695</name>
</gene>
<dbReference type="GeneID" id="63686682"/>
<dbReference type="RefSeq" id="XP_040633516.1">
    <property type="nucleotide sequence ID" value="XM_040771620.1"/>
</dbReference>
<keyword evidence="1" id="KW-0732">Signal</keyword>
<dbReference type="AlphaFoldDB" id="M5GFV9"/>
<evidence type="ECO:0000313" key="3">
    <source>
        <dbReference type="Proteomes" id="UP000030653"/>
    </source>
</evidence>
<evidence type="ECO:0000313" key="2">
    <source>
        <dbReference type="EMBL" id="EJU06622.1"/>
    </source>
</evidence>
<evidence type="ECO:0000256" key="1">
    <source>
        <dbReference type="SAM" id="SignalP"/>
    </source>
</evidence>
<dbReference type="HOGENOM" id="CLU_1283217_0_0_1"/>
<feature type="signal peptide" evidence="1">
    <location>
        <begin position="1"/>
        <end position="18"/>
    </location>
</feature>
<keyword evidence="3" id="KW-1185">Reference proteome</keyword>
<dbReference type="OMA" id="HSIAAQF"/>
<sequence length="215" mass="22985">MHFLHTLLPFMPVSFAAAAVLPFDHTNLVAKDVFGRQTLTASMVVANIQTVTTLSYSLKLTINSAASVNSYTEVFTLAQNIASDFDGICTALTMDVTAMNGVTFTDATSCQTIGNALTQFVMVHHDVLQALIFQSPVFTNWGCAAPILAVLETLETEIDSFAYAAIQMLPSQTLAIQQGQNMLDNDCSSAKTKFSLTCLLGLCLPEETADGGDAV</sequence>
<proteinExistence type="predicted"/>
<dbReference type="EMBL" id="JH795855">
    <property type="protein sequence ID" value="EJU06622.1"/>
    <property type="molecule type" value="Genomic_DNA"/>
</dbReference>
<dbReference type="OrthoDB" id="3210262at2759"/>
<feature type="chain" id="PRO_5004067699" evidence="1">
    <location>
        <begin position="19"/>
        <end position="215"/>
    </location>
</feature>
<protein>
    <submittedName>
        <fullName evidence="2">Uncharacterized protein</fullName>
    </submittedName>
</protein>
<dbReference type="Proteomes" id="UP000030653">
    <property type="component" value="Unassembled WGS sequence"/>
</dbReference>
<organism evidence="2 3">
    <name type="scientific">Dacryopinax primogenitus (strain DJM 731)</name>
    <name type="common">Brown rot fungus</name>
    <dbReference type="NCBI Taxonomy" id="1858805"/>
    <lineage>
        <taxon>Eukaryota</taxon>
        <taxon>Fungi</taxon>
        <taxon>Dikarya</taxon>
        <taxon>Basidiomycota</taxon>
        <taxon>Agaricomycotina</taxon>
        <taxon>Dacrymycetes</taxon>
        <taxon>Dacrymycetales</taxon>
        <taxon>Dacrymycetaceae</taxon>
        <taxon>Dacryopinax</taxon>
    </lineage>
</organism>
<name>M5GFV9_DACPD</name>
<accession>M5GFV9</accession>
<reference evidence="2 3" key="1">
    <citation type="journal article" date="2012" name="Science">
        <title>The Paleozoic origin of enzymatic lignin decomposition reconstructed from 31 fungal genomes.</title>
        <authorList>
            <person name="Floudas D."/>
            <person name="Binder M."/>
            <person name="Riley R."/>
            <person name="Barry K."/>
            <person name="Blanchette R.A."/>
            <person name="Henrissat B."/>
            <person name="Martinez A.T."/>
            <person name="Otillar R."/>
            <person name="Spatafora J.W."/>
            <person name="Yadav J.S."/>
            <person name="Aerts A."/>
            <person name="Benoit I."/>
            <person name="Boyd A."/>
            <person name="Carlson A."/>
            <person name="Copeland A."/>
            <person name="Coutinho P.M."/>
            <person name="de Vries R.P."/>
            <person name="Ferreira P."/>
            <person name="Findley K."/>
            <person name="Foster B."/>
            <person name="Gaskell J."/>
            <person name="Glotzer D."/>
            <person name="Gorecki P."/>
            <person name="Heitman J."/>
            <person name="Hesse C."/>
            <person name="Hori C."/>
            <person name="Igarashi K."/>
            <person name="Jurgens J.A."/>
            <person name="Kallen N."/>
            <person name="Kersten P."/>
            <person name="Kohler A."/>
            <person name="Kuees U."/>
            <person name="Kumar T.K.A."/>
            <person name="Kuo A."/>
            <person name="LaButti K."/>
            <person name="Larrondo L.F."/>
            <person name="Lindquist E."/>
            <person name="Ling A."/>
            <person name="Lombard V."/>
            <person name="Lucas S."/>
            <person name="Lundell T."/>
            <person name="Martin R."/>
            <person name="McLaughlin D.J."/>
            <person name="Morgenstern I."/>
            <person name="Morin E."/>
            <person name="Murat C."/>
            <person name="Nagy L.G."/>
            <person name="Nolan M."/>
            <person name="Ohm R.A."/>
            <person name="Patyshakuliyeva A."/>
            <person name="Rokas A."/>
            <person name="Ruiz-Duenas F.J."/>
            <person name="Sabat G."/>
            <person name="Salamov A."/>
            <person name="Samejima M."/>
            <person name="Schmutz J."/>
            <person name="Slot J.C."/>
            <person name="St John F."/>
            <person name="Stenlid J."/>
            <person name="Sun H."/>
            <person name="Sun S."/>
            <person name="Syed K."/>
            <person name="Tsang A."/>
            <person name="Wiebenga A."/>
            <person name="Young D."/>
            <person name="Pisabarro A."/>
            <person name="Eastwood D.C."/>
            <person name="Martin F."/>
            <person name="Cullen D."/>
            <person name="Grigoriev I.V."/>
            <person name="Hibbett D.S."/>
        </authorList>
    </citation>
    <scope>NUCLEOTIDE SEQUENCE [LARGE SCALE GENOMIC DNA]</scope>
    <source>
        <strain evidence="2 3">DJM-731 SS1</strain>
    </source>
</reference>